<feature type="transmembrane region" description="Helical" evidence="1">
    <location>
        <begin position="42"/>
        <end position="59"/>
    </location>
</feature>
<reference evidence="2" key="1">
    <citation type="journal article" date="2020" name="Int. J. Syst. Evol. Microbiol.">
        <title>Aquipluma nitroreducens gen. nov. sp. nov., a novel facultatively anaerobic bacterium isolated from a freshwater lake.</title>
        <authorList>
            <person name="Watanabe M."/>
            <person name="Kojima H."/>
            <person name="Fukui M."/>
        </authorList>
    </citation>
    <scope>NUCLEOTIDE SEQUENCE</scope>
    <source>
        <strain evidence="2">MeG22</strain>
    </source>
</reference>
<keyword evidence="1" id="KW-1133">Transmembrane helix</keyword>
<dbReference type="EMBL" id="AP018694">
    <property type="protein sequence ID" value="BBE17553.1"/>
    <property type="molecule type" value="Genomic_DNA"/>
</dbReference>
<keyword evidence="3" id="KW-1185">Reference proteome</keyword>
<keyword evidence="1" id="KW-0812">Transmembrane</keyword>
<dbReference type="KEGG" id="anf:AQPE_1709"/>
<dbReference type="Proteomes" id="UP001193389">
    <property type="component" value="Chromosome"/>
</dbReference>
<dbReference type="AlphaFoldDB" id="A0A5K7S7M0"/>
<proteinExistence type="predicted"/>
<evidence type="ECO:0000256" key="1">
    <source>
        <dbReference type="SAM" id="Phobius"/>
    </source>
</evidence>
<protein>
    <submittedName>
        <fullName evidence="2">Uncharacterized protein</fullName>
    </submittedName>
</protein>
<gene>
    <name evidence="2" type="ORF">AQPE_1709</name>
</gene>
<name>A0A5K7S7M0_9BACT</name>
<sequence length="65" mass="7605">MQCIVFVPPKEKKREENDEVSVKKISLFDDQREEFGNFQRNVFVFSFLSLSGGSFWLLFPAEGKK</sequence>
<evidence type="ECO:0000313" key="2">
    <source>
        <dbReference type="EMBL" id="BBE17553.1"/>
    </source>
</evidence>
<accession>A0A5K7S7M0</accession>
<keyword evidence="1" id="KW-0472">Membrane</keyword>
<organism evidence="2 3">
    <name type="scientific">Aquipluma nitroreducens</name>
    <dbReference type="NCBI Taxonomy" id="2010828"/>
    <lineage>
        <taxon>Bacteria</taxon>
        <taxon>Pseudomonadati</taxon>
        <taxon>Bacteroidota</taxon>
        <taxon>Bacteroidia</taxon>
        <taxon>Marinilabiliales</taxon>
        <taxon>Prolixibacteraceae</taxon>
        <taxon>Aquipluma</taxon>
    </lineage>
</organism>
<evidence type="ECO:0000313" key="3">
    <source>
        <dbReference type="Proteomes" id="UP001193389"/>
    </source>
</evidence>